<gene>
    <name evidence="1" type="ORF">B9L19_03570</name>
</gene>
<proteinExistence type="predicted"/>
<dbReference type="AlphaFoldDB" id="A0A226Q9L3"/>
<name>A0A226Q9L3_9BACL</name>
<evidence type="ECO:0000313" key="2">
    <source>
        <dbReference type="Proteomes" id="UP000198378"/>
    </source>
</evidence>
<dbReference type="KEGG" id="gtm:GT3921_04705"/>
<organism evidence="1 2">
    <name type="scientific">Geobacillus thermocatenulatus</name>
    <dbReference type="NCBI Taxonomy" id="33938"/>
    <lineage>
        <taxon>Bacteria</taxon>
        <taxon>Bacillati</taxon>
        <taxon>Bacillota</taxon>
        <taxon>Bacilli</taxon>
        <taxon>Bacillales</taxon>
        <taxon>Anoxybacillaceae</taxon>
        <taxon>Geobacillus</taxon>
        <taxon>Geobacillus thermoleovorans group</taxon>
    </lineage>
</organism>
<dbReference type="Proteomes" id="UP000198378">
    <property type="component" value="Unassembled WGS sequence"/>
</dbReference>
<keyword evidence="2" id="KW-1185">Reference proteome</keyword>
<dbReference type="EMBL" id="NEWK01000001">
    <property type="protein sequence ID" value="OXB89173.1"/>
    <property type="molecule type" value="Genomic_DNA"/>
</dbReference>
<evidence type="ECO:0000313" key="1">
    <source>
        <dbReference type="EMBL" id="OXB89173.1"/>
    </source>
</evidence>
<comment type="caution">
    <text evidence="1">The sequence shown here is derived from an EMBL/GenBank/DDBJ whole genome shotgun (WGS) entry which is preliminary data.</text>
</comment>
<dbReference type="RefSeq" id="WP_089113854.1">
    <property type="nucleotide sequence ID" value="NZ_CP018058.1"/>
</dbReference>
<reference evidence="1 2" key="1">
    <citation type="submission" date="2017-05" db="EMBL/GenBank/DDBJ databases">
        <title>The genome sequence of Geobacillus thermocatenulatus DSM 730.</title>
        <authorList>
            <person name="Ramaloko W.T."/>
            <person name="Koen N."/>
            <person name="Polliack S."/>
            <person name="Aliyu H."/>
            <person name="Lebre P."/>
            <person name="Mohr T."/>
            <person name="Oswald F."/>
            <person name="Zwick M."/>
            <person name="Neumann A."/>
            <person name="Syldatk C."/>
            <person name="Cowan D."/>
            <person name="De Maayer P."/>
        </authorList>
    </citation>
    <scope>NUCLEOTIDE SEQUENCE [LARGE SCALE GENOMIC DNA]</scope>
    <source>
        <strain evidence="1 2">BGSC 93A1</strain>
    </source>
</reference>
<protein>
    <submittedName>
        <fullName evidence="1">Uncharacterized protein</fullName>
    </submittedName>
</protein>
<accession>A0A226Q9L3</accession>
<sequence length="208" mass="24278">MSEKELLAGRIETINKCFEQLVDTFNNFFQGVEIDETHTESFKEVQDQMKQFADDISTVQKQWVDYQLYLIDTANSMILDVPIVNRTHLMVDHQEGIVRILTEYKIDAIITDILPIHLFRDIILCTVEQFASGRRNIKVSDITKLMEDEIRSRSGYDEAPRVLVYRVFNVLKHHDILIPSSTVRFGHNLNKSVAEVKEWLDHVLSQNR</sequence>